<gene>
    <name evidence="2" type="ORF">AYBTSS11_LOCUS18379</name>
    <name evidence="3" type="ORF">AYBTSS11_LOCUS19003</name>
</gene>
<keyword evidence="4" id="KW-1185">Reference proteome</keyword>
<organism evidence="3 4">
    <name type="scientific">Sphenostylis stenocarpa</name>
    <dbReference type="NCBI Taxonomy" id="92480"/>
    <lineage>
        <taxon>Eukaryota</taxon>
        <taxon>Viridiplantae</taxon>
        <taxon>Streptophyta</taxon>
        <taxon>Embryophyta</taxon>
        <taxon>Tracheophyta</taxon>
        <taxon>Spermatophyta</taxon>
        <taxon>Magnoliopsida</taxon>
        <taxon>eudicotyledons</taxon>
        <taxon>Gunneridae</taxon>
        <taxon>Pentapetalae</taxon>
        <taxon>rosids</taxon>
        <taxon>fabids</taxon>
        <taxon>Fabales</taxon>
        <taxon>Fabaceae</taxon>
        <taxon>Papilionoideae</taxon>
        <taxon>50 kb inversion clade</taxon>
        <taxon>NPAAA clade</taxon>
        <taxon>indigoferoid/millettioid clade</taxon>
        <taxon>Phaseoleae</taxon>
        <taxon>Sphenostylis</taxon>
    </lineage>
</organism>
<dbReference type="AlphaFoldDB" id="A0AA86VZ87"/>
<protein>
    <submittedName>
        <fullName evidence="3">Uncharacterized protein</fullName>
    </submittedName>
</protein>
<evidence type="ECO:0000313" key="2">
    <source>
        <dbReference type="EMBL" id="CAJ1960785.1"/>
    </source>
</evidence>
<dbReference type="Proteomes" id="UP001189624">
    <property type="component" value="Chromosome 6"/>
</dbReference>
<evidence type="ECO:0000256" key="1">
    <source>
        <dbReference type="SAM" id="MobiDB-lite"/>
    </source>
</evidence>
<sequence>MLTWLHVGQILGLLGGSQPNNFAINLENVVKTENPAIVELPNFIDTGDSNDYHGTEDTLKSISDQNISILTSTPLVDDLFGDFSGSVGASQELKNDDDPFADVSFHTKPQG</sequence>
<proteinExistence type="predicted"/>
<feature type="region of interest" description="Disordered" evidence="1">
    <location>
        <begin position="88"/>
        <end position="111"/>
    </location>
</feature>
<dbReference type="EMBL" id="OY731403">
    <property type="protein sequence ID" value="CAJ1961975.1"/>
    <property type="molecule type" value="Genomic_DNA"/>
</dbReference>
<evidence type="ECO:0000313" key="4">
    <source>
        <dbReference type="Proteomes" id="UP001189624"/>
    </source>
</evidence>
<dbReference type="Gramene" id="rna-AYBTSS11_LOCUS18379">
    <property type="protein sequence ID" value="CAJ1960785.1"/>
    <property type="gene ID" value="gene-AYBTSS11_LOCUS18379"/>
</dbReference>
<dbReference type="Gramene" id="rna-AYBTSS11_LOCUS19003">
    <property type="protein sequence ID" value="CAJ1961975.1"/>
    <property type="gene ID" value="gene-AYBTSS11_LOCUS19003"/>
</dbReference>
<evidence type="ECO:0000313" key="3">
    <source>
        <dbReference type="EMBL" id="CAJ1961975.1"/>
    </source>
</evidence>
<name>A0AA86VZ87_9FABA</name>
<reference evidence="3" key="1">
    <citation type="submission" date="2023-10" db="EMBL/GenBank/DDBJ databases">
        <authorList>
            <person name="Domelevo Entfellner J.-B."/>
        </authorList>
    </citation>
    <scope>NUCLEOTIDE SEQUENCE</scope>
</reference>
<accession>A0AA86VZ87</accession>
<dbReference type="EMBL" id="OY731403">
    <property type="protein sequence ID" value="CAJ1960785.1"/>
    <property type="molecule type" value="Genomic_DNA"/>
</dbReference>